<dbReference type="Pfam" id="PF23635">
    <property type="entry name" value="Beta-prop_AT5G49610-like"/>
    <property type="match status" value="1"/>
</dbReference>
<dbReference type="Proteomes" id="UP000008810">
    <property type="component" value="Chromosome 1"/>
</dbReference>
<feature type="domain" description="F-box protein AT5G49610-like beta-propeller" evidence="1">
    <location>
        <begin position="150"/>
        <end position="396"/>
    </location>
</feature>
<dbReference type="OMA" id="CENDIFV"/>
<dbReference type="RefSeq" id="XP_003557453.2">
    <property type="nucleotide sequence ID" value="XM_003557405.3"/>
</dbReference>
<dbReference type="EnsemblPlants" id="KQK20522">
    <property type="protein sequence ID" value="KQK20522"/>
    <property type="gene ID" value="BRADI_1g55067v3"/>
</dbReference>
<dbReference type="InterPro" id="IPR036047">
    <property type="entry name" value="F-box-like_dom_sf"/>
</dbReference>
<dbReference type="EMBL" id="CM000880">
    <property type="protein sequence ID" value="KQK20522.1"/>
    <property type="molecule type" value="Genomic_DNA"/>
</dbReference>
<dbReference type="GeneID" id="100824524"/>
<organism evidence="3">
    <name type="scientific">Brachypodium distachyon</name>
    <name type="common">Purple false brome</name>
    <name type="synonym">Trachynia distachya</name>
    <dbReference type="NCBI Taxonomy" id="15368"/>
    <lineage>
        <taxon>Eukaryota</taxon>
        <taxon>Viridiplantae</taxon>
        <taxon>Streptophyta</taxon>
        <taxon>Embryophyta</taxon>
        <taxon>Tracheophyta</taxon>
        <taxon>Spermatophyta</taxon>
        <taxon>Magnoliopsida</taxon>
        <taxon>Liliopsida</taxon>
        <taxon>Poales</taxon>
        <taxon>Poaceae</taxon>
        <taxon>BOP clade</taxon>
        <taxon>Pooideae</taxon>
        <taxon>Stipodae</taxon>
        <taxon>Brachypodieae</taxon>
        <taxon>Brachypodium</taxon>
    </lineage>
</organism>
<dbReference type="Gene3D" id="1.20.1280.50">
    <property type="match status" value="1"/>
</dbReference>
<accession>I1H2Y9</accession>
<protein>
    <recommendedName>
        <fullName evidence="1">F-box protein AT5G49610-like beta-propeller domain-containing protein</fullName>
    </recommendedName>
</protein>
<evidence type="ECO:0000313" key="2">
    <source>
        <dbReference type="EMBL" id="KQK20522.1"/>
    </source>
</evidence>
<gene>
    <name evidence="3" type="primary">LOC100824524</name>
    <name evidence="2" type="ORF">BRADI_1g55067v3</name>
</gene>
<dbReference type="HOGENOM" id="CLU_017945_2_1_1"/>
<reference evidence="2 3" key="1">
    <citation type="journal article" date="2010" name="Nature">
        <title>Genome sequencing and analysis of the model grass Brachypodium distachyon.</title>
        <authorList>
            <consortium name="International Brachypodium Initiative"/>
        </authorList>
    </citation>
    <scope>NUCLEOTIDE SEQUENCE [LARGE SCALE GENOMIC DNA]</scope>
    <source>
        <strain evidence="2 3">Bd21</strain>
    </source>
</reference>
<keyword evidence="4" id="KW-1185">Reference proteome</keyword>
<evidence type="ECO:0000313" key="4">
    <source>
        <dbReference type="Proteomes" id="UP000008810"/>
    </source>
</evidence>
<evidence type="ECO:0000259" key="1">
    <source>
        <dbReference type="Pfam" id="PF23635"/>
    </source>
</evidence>
<proteinExistence type="predicted"/>
<sequence>MSPCHSRHAPPPPKLYDELILEVFLRIRPDRPECLVRASCVSKQWRRVLSSAAFRLRYIDFHRTPPMLGFFYKESLELESEEIEEVCTVRFVPTTAFSLRYIDFDRTPQGFFYEESPELELEELEEVCPVRFVPTTAFRLPSNPRLGWSLIDAHHGRVLFYDLRYRAMVVWDPITTDCRHVPVPLLYSQNHYAVLCATAGCNHRSRSGGPFIVVLVGKDKGVSYAHVYSSESEGCYVWGRAVASIEHPDSAADFSPGRSVLVENILYIPLGTKIMGYDTANQQLGVINTPSGYKGLGALMTAEDGMQGKLGLAVVQESQVHLWFRPVGLNEAIAWKKDRVIDLETLLPIRGLTTNPNVVGSADGVAVIFISTDVGLFTIELKSDRVQKLSSTAVKHPVMPYTSFCTLGTEVDDAA</sequence>
<dbReference type="AlphaFoldDB" id="I1H2Y9"/>
<dbReference type="InterPro" id="IPR056594">
    <property type="entry name" value="AT5G49610-like_b-prop"/>
</dbReference>
<dbReference type="Gramene" id="KQK20522">
    <property type="protein sequence ID" value="KQK20522"/>
    <property type="gene ID" value="BRADI_1g55067v3"/>
</dbReference>
<reference evidence="2" key="2">
    <citation type="submission" date="2017-06" db="EMBL/GenBank/DDBJ databases">
        <title>WGS assembly of Brachypodium distachyon.</title>
        <authorList>
            <consortium name="The International Brachypodium Initiative"/>
            <person name="Lucas S."/>
            <person name="Harmon-Smith M."/>
            <person name="Lail K."/>
            <person name="Tice H."/>
            <person name="Grimwood J."/>
            <person name="Bruce D."/>
            <person name="Barry K."/>
            <person name="Shu S."/>
            <person name="Lindquist E."/>
            <person name="Wang M."/>
            <person name="Pitluck S."/>
            <person name="Vogel J.P."/>
            <person name="Garvin D.F."/>
            <person name="Mockler T.C."/>
            <person name="Schmutz J."/>
            <person name="Rokhsar D."/>
            <person name="Bevan M.W."/>
        </authorList>
    </citation>
    <scope>NUCLEOTIDE SEQUENCE</scope>
    <source>
        <strain evidence="2">Bd21</strain>
    </source>
</reference>
<dbReference type="PANTHER" id="PTHR32133">
    <property type="entry name" value="OS07G0120400 PROTEIN"/>
    <property type="match status" value="1"/>
</dbReference>
<dbReference type="PANTHER" id="PTHR32133:SF408">
    <property type="entry name" value="OS07G0120400 PROTEIN"/>
    <property type="match status" value="1"/>
</dbReference>
<dbReference type="KEGG" id="bdi:100824524"/>
<name>I1H2Y9_BRADI</name>
<reference evidence="3" key="3">
    <citation type="submission" date="2018-08" db="UniProtKB">
        <authorList>
            <consortium name="EnsemblPlants"/>
        </authorList>
    </citation>
    <scope>IDENTIFICATION</scope>
    <source>
        <strain evidence="3">cv. Bd21</strain>
    </source>
</reference>
<evidence type="ECO:0000313" key="3">
    <source>
        <dbReference type="EnsemblPlants" id="KQK20522"/>
    </source>
</evidence>
<dbReference type="SUPFAM" id="SSF81383">
    <property type="entry name" value="F-box domain"/>
    <property type="match status" value="1"/>
</dbReference>
<dbReference type="eggNOG" id="ENOG502SKDB">
    <property type="taxonomic scope" value="Eukaryota"/>
</dbReference>